<evidence type="ECO:0000256" key="6">
    <source>
        <dbReference type="ARBA" id="ARBA00022771"/>
    </source>
</evidence>
<dbReference type="AlphaFoldDB" id="A0A6P8T5A4"/>
<evidence type="ECO:0000259" key="11">
    <source>
        <dbReference type="PROSITE" id="PS50103"/>
    </source>
</evidence>
<dbReference type="RefSeq" id="XP_034058832.1">
    <property type="nucleotide sequence ID" value="XM_034202941.1"/>
</dbReference>
<dbReference type="OrthoDB" id="6285980at2759"/>
<dbReference type="SMART" id="SM00356">
    <property type="entry name" value="ZnF_C3H1"/>
    <property type="match status" value="4"/>
</dbReference>
<dbReference type="InterPro" id="IPR000571">
    <property type="entry name" value="Znf_CCCH"/>
</dbReference>
<protein>
    <submittedName>
        <fullName evidence="13 14">Muscleblind-like protein 3 isoform X1</fullName>
    </submittedName>
</protein>
<keyword evidence="12" id="KW-1185">Reference proteome</keyword>
<dbReference type="RefSeq" id="XP_034058833.1">
    <property type="nucleotide sequence ID" value="XM_034202942.1"/>
</dbReference>
<feature type="zinc finger region" description="C3H1-type" evidence="10">
    <location>
        <begin position="47"/>
        <end position="73"/>
    </location>
</feature>
<feature type="domain" description="C3H1-type" evidence="11">
    <location>
        <begin position="182"/>
        <end position="210"/>
    </location>
</feature>
<dbReference type="GO" id="GO:0005654">
    <property type="term" value="C:nucleoplasm"/>
    <property type="evidence" value="ECO:0007669"/>
    <property type="project" value="TreeGrafter"/>
</dbReference>
<evidence type="ECO:0000256" key="2">
    <source>
        <dbReference type="ARBA" id="ARBA00004496"/>
    </source>
</evidence>
<keyword evidence="8" id="KW-0539">Nucleus</keyword>
<keyword evidence="7 10" id="KW-0862">Zinc</keyword>
<dbReference type="PROSITE" id="PS50103">
    <property type="entry name" value="ZF_C3H1"/>
    <property type="match status" value="4"/>
</dbReference>
<proteinExistence type="inferred from homology"/>
<accession>A0A6P8T5A4</accession>
<dbReference type="GO" id="GO:0005737">
    <property type="term" value="C:cytoplasm"/>
    <property type="evidence" value="ECO:0007669"/>
    <property type="project" value="UniProtKB-SubCell"/>
</dbReference>
<comment type="subcellular location">
    <subcellularLocation>
        <location evidence="2">Cytoplasm</location>
    </subcellularLocation>
    <subcellularLocation>
        <location evidence="1">Nucleus</location>
    </subcellularLocation>
</comment>
<evidence type="ECO:0000256" key="7">
    <source>
        <dbReference type="ARBA" id="ARBA00022833"/>
    </source>
</evidence>
<keyword evidence="5" id="KW-0677">Repeat</keyword>
<evidence type="ECO:0000313" key="13">
    <source>
        <dbReference type="RefSeq" id="XP_034058832.1"/>
    </source>
</evidence>
<evidence type="ECO:0000256" key="4">
    <source>
        <dbReference type="ARBA" id="ARBA00022723"/>
    </source>
</evidence>
<dbReference type="PANTHER" id="PTHR12675:SF3">
    <property type="entry name" value="MUSCLEBLIND-LIKE PROTEIN 3"/>
    <property type="match status" value="1"/>
</dbReference>
<feature type="domain" description="C3H1-type" evidence="11">
    <location>
        <begin position="47"/>
        <end position="73"/>
    </location>
</feature>
<dbReference type="KEGG" id="gacu:117537655"/>
<evidence type="ECO:0000256" key="9">
    <source>
        <dbReference type="ARBA" id="ARBA00038226"/>
    </source>
</evidence>
<dbReference type="CTD" id="55796"/>
<dbReference type="Pfam" id="PF00642">
    <property type="entry name" value="zf-CCCH"/>
    <property type="match status" value="2"/>
</dbReference>
<dbReference type="GeneID" id="117537655"/>
<comment type="similarity">
    <text evidence="9">Belongs to the muscleblind family.</text>
</comment>
<feature type="zinc finger region" description="C3H1-type" evidence="10">
    <location>
        <begin position="218"/>
        <end position="244"/>
    </location>
</feature>
<feature type="domain" description="C3H1-type" evidence="11">
    <location>
        <begin position="13"/>
        <end position="41"/>
    </location>
</feature>
<evidence type="ECO:0000256" key="8">
    <source>
        <dbReference type="ARBA" id="ARBA00023242"/>
    </source>
</evidence>
<evidence type="ECO:0000256" key="1">
    <source>
        <dbReference type="ARBA" id="ARBA00004123"/>
    </source>
</evidence>
<dbReference type="GO" id="GO:0003723">
    <property type="term" value="F:RNA binding"/>
    <property type="evidence" value="ECO:0007669"/>
    <property type="project" value="TreeGrafter"/>
</dbReference>
<sequence>MAVSMTMGRDTKWLTLEVCREFQRGTCSRSDAECKFAHPARSCHVENGRVIACFDSLKGRCTRENCKYLHPPPHLKTQLEINGRNNLIQQKAAAAMLAQQMQFMLPGAQLQPVMSLPQTTFPMTPSLGTCPSMAFSPYLSHMGHGMSLMPEMLTSAPLLVPGSPTGLAAMGNGTSAQKHLRTDKLEVCREFQRGNCTRGESDCRYAHPLEAGMVDCSENSVIVCMDYIKGRCSRDKCKYFHPPAHLQARIKAAQHQASHNTAGTGMMSPLSFQVLPPGGMQQLPKRQMLEKSNGATAVFNPSMFHYQQALANMQLQQQTFIPTIDASELLTPDPVELQCVPMETHFCPVPKLLMAAPVALNSVSLSRNHS</sequence>
<dbReference type="Pfam" id="PF22628">
    <property type="entry name" value="zf-CCCH_10"/>
    <property type="match status" value="2"/>
</dbReference>
<feature type="zinc finger region" description="C3H1-type" evidence="10">
    <location>
        <begin position="13"/>
        <end position="41"/>
    </location>
</feature>
<dbReference type="GO" id="GO:0008270">
    <property type="term" value="F:zinc ion binding"/>
    <property type="evidence" value="ECO:0007669"/>
    <property type="project" value="UniProtKB-KW"/>
</dbReference>
<evidence type="ECO:0000313" key="15">
    <source>
        <dbReference type="RefSeq" id="XP_034058834.1"/>
    </source>
</evidence>
<evidence type="ECO:0000256" key="5">
    <source>
        <dbReference type="ARBA" id="ARBA00022737"/>
    </source>
</evidence>
<dbReference type="Gene3D" id="3.30.1370.210">
    <property type="match status" value="2"/>
</dbReference>
<evidence type="ECO:0000256" key="10">
    <source>
        <dbReference type="PROSITE-ProRule" id="PRU00723"/>
    </source>
</evidence>
<keyword evidence="3" id="KW-0963">Cytoplasm</keyword>
<dbReference type="FunFam" id="3.30.1370.210:FF:000004">
    <property type="entry name" value="Muscleblind like splicing regulator 1"/>
    <property type="match status" value="1"/>
</dbReference>
<feature type="zinc finger region" description="C3H1-type" evidence="10">
    <location>
        <begin position="182"/>
        <end position="210"/>
    </location>
</feature>
<gene>
    <name evidence="13 14 15" type="primary">mbnl3</name>
</gene>
<evidence type="ECO:0000313" key="14">
    <source>
        <dbReference type="RefSeq" id="XP_034058833.1"/>
    </source>
</evidence>
<dbReference type="InterPro" id="IPR054429">
    <property type="entry name" value="Znf-CCCH_Muscleblind-like"/>
</dbReference>
<keyword evidence="6 10" id="KW-0863">Zinc-finger</keyword>
<feature type="domain" description="C3H1-type" evidence="11">
    <location>
        <begin position="218"/>
        <end position="244"/>
    </location>
</feature>
<dbReference type="RefSeq" id="XP_034058834.1">
    <property type="nucleotide sequence ID" value="XM_034202943.1"/>
</dbReference>
<dbReference type="GO" id="GO:0043484">
    <property type="term" value="P:regulation of RNA splicing"/>
    <property type="evidence" value="ECO:0007669"/>
    <property type="project" value="TreeGrafter"/>
</dbReference>
<name>A0A6P8T5A4_GYMAC</name>
<reference evidence="13 14" key="1">
    <citation type="submission" date="2025-04" db="UniProtKB">
        <authorList>
            <consortium name="RefSeq"/>
        </authorList>
    </citation>
    <scope>IDENTIFICATION</scope>
</reference>
<keyword evidence="4 10" id="KW-0479">Metal-binding</keyword>
<evidence type="ECO:0000256" key="3">
    <source>
        <dbReference type="ARBA" id="ARBA00022490"/>
    </source>
</evidence>
<organism evidence="12 15">
    <name type="scientific">Gymnodraco acuticeps</name>
    <name type="common">Antarctic dragonfish</name>
    <dbReference type="NCBI Taxonomy" id="8218"/>
    <lineage>
        <taxon>Eukaryota</taxon>
        <taxon>Metazoa</taxon>
        <taxon>Chordata</taxon>
        <taxon>Craniata</taxon>
        <taxon>Vertebrata</taxon>
        <taxon>Euteleostomi</taxon>
        <taxon>Actinopterygii</taxon>
        <taxon>Neopterygii</taxon>
        <taxon>Teleostei</taxon>
        <taxon>Neoteleostei</taxon>
        <taxon>Acanthomorphata</taxon>
        <taxon>Eupercaria</taxon>
        <taxon>Perciformes</taxon>
        <taxon>Notothenioidei</taxon>
        <taxon>Bathydraconidae</taxon>
        <taxon>Gymnodraco</taxon>
    </lineage>
</organism>
<dbReference type="Proteomes" id="UP000515161">
    <property type="component" value="Unplaced"/>
</dbReference>
<dbReference type="PANTHER" id="PTHR12675">
    <property type="entry name" value="MUSCLEBLIND-LIKE PROTEIN"/>
    <property type="match status" value="1"/>
</dbReference>
<dbReference type="FunFam" id="3.30.1370.210:FF:000002">
    <property type="entry name" value="Muscleblind-like 1 isoform 2"/>
    <property type="match status" value="1"/>
</dbReference>
<evidence type="ECO:0000313" key="12">
    <source>
        <dbReference type="Proteomes" id="UP000515161"/>
    </source>
</evidence>